<reference evidence="1 2" key="1">
    <citation type="submission" date="2019-09" db="EMBL/GenBank/DDBJ databases">
        <title>FDA dAtabase for Regulatory Grade micrObial Sequences (FDA-ARGOS): Supporting development and validation of Infectious Disease Dx tests.</title>
        <authorList>
            <person name="Sciortino C."/>
            <person name="Tallon L."/>
            <person name="Sadzewicz L."/>
            <person name="Vavikolanu K."/>
            <person name="Mehta A."/>
            <person name="Aluvathingal J."/>
            <person name="Nadendla S."/>
            <person name="Nandy P."/>
            <person name="Geyer C."/>
            <person name="Yan Y."/>
            <person name="Sichtig H."/>
        </authorList>
    </citation>
    <scope>NUCLEOTIDE SEQUENCE [LARGE SCALE GENOMIC DNA]</scope>
    <source>
        <strain evidence="1 2">FDAARGOS_664</strain>
    </source>
</reference>
<protein>
    <submittedName>
        <fullName evidence="1">Uncharacterized protein</fullName>
    </submittedName>
</protein>
<accession>A0A5P2HG46</accession>
<dbReference type="EMBL" id="CP044067">
    <property type="protein sequence ID" value="QET06604.1"/>
    <property type="molecule type" value="Genomic_DNA"/>
</dbReference>
<dbReference type="Proteomes" id="UP000322822">
    <property type="component" value="Chromosome 2"/>
</dbReference>
<name>A0A5P2HG46_9BURK</name>
<evidence type="ECO:0000313" key="2">
    <source>
        <dbReference type="Proteomes" id="UP000322822"/>
    </source>
</evidence>
<evidence type="ECO:0000313" key="1">
    <source>
        <dbReference type="EMBL" id="QET06604.1"/>
    </source>
</evidence>
<sequence length="92" mass="9781">MALGLTACAAAADSGERTLVGEIHIKGNEPFPTVMMHTTSKESWELIGMPLAEARSLAGRETRVKGTVVRAPGPDVWLPSLRVTETSKPAQP</sequence>
<dbReference type="AlphaFoldDB" id="A0A5P2HG46"/>
<dbReference type="OrthoDB" id="8970664at2"/>
<gene>
    <name evidence="1" type="ORF">FOB72_21825</name>
</gene>
<proteinExistence type="predicted"/>
<organism evidence="1 2">
    <name type="scientific">Cupriavidus pauculus</name>
    <dbReference type="NCBI Taxonomy" id="82633"/>
    <lineage>
        <taxon>Bacteria</taxon>
        <taxon>Pseudomonadati</taxon>
        <taxon>Pseudomonadota</taxon>
        <taxon>Betaproteobacteria</taxon>
        <taxon>Burkholderiales</taxon>
        <taxon>Burkholderiaceae</taxon>
        <taxon>Cupriavidus</taxon>
    </lineage>
</organism>